<proteinExistence type="predicted"/>
<protein>
    <submittedName>
        <fullName evidence="1">Uncharacterized protein</fullName>
    </submittedName>
</protein>
<evidence type="ECO:0000313" key="2">
    <source>
        <dbReference type="Proteomes" id="UP000308600"/>
    </source>
</evidence>
<dbReference type="Proteomes" id="UP000308600">
    <property type="component" value="Unassembled WGS sequence"/>
</dbReference>
<accession>A0ACD3AHB9</accession>
<organism evidence="1 2">
    <name type="scientific">Pluteus cervinus</name>
    <dbReference type="NCBI Taxonomy" id="181527"/>
    <lineage>
        <taxon>Eukaryota</taxon>
        <taxon>Fungi</taxon>
        <taxon>Dikarya</taxon>
        <taxon>Basidiomycota</taxon>
        <taxon>Agaricomycotina</taxon>
        <taxon>Agaricomycetes</taxon>
        <taxon>Agaricomycetidae</taxon>
        <taxon>Agaricales</taxon>
        <taxon>Pluteineae</taxon>
        <taxon>Pluteaceae</taxon>
        <taxon>Pluteus</taxon>
    </lineage>
</organism>
<dbReference type="EMBL" id="ML208447">
    <property type="protein sequence ID" value="TFK65147.1"/>
    <property type="molecule type" value="Genomic_DNA"/>
</dbReference>
<reference evidence="1 2" key="1">
    <citation type="journal article" date="2019" name="Nat. Ecol. Evol.">
        <title>Megaphylogeny resolves global patterns of mushroom evolution.</title>
        <authorList>
            <person name="Varga T."/>
            <person name="Krizsan K."/>
            <person name="Foldi C."/>
            <person name="Dima B."/>
            <person name="Sanchez-Garcia M."/>
            <person name="Sanchez-Ramirez S."/>
            <person name="Szollosi G.J."/>
            <person name="Szarkandi J.G."/>
            <person name="Papp V."/>
            <person name="Albert L."/>
            <person name="Andreopoulos W."/>
            <person name="Angelini C."/>
            <person name="Antonin V."/>
            <person name="Barry K.W."/>
            <person name="Bougher N.L."/>
            <person name="Buchanan P."/>
            <person name="Buyck B."/>
            <person name="Bense V."/>
            <person name="Catcheside P."/>
            <person name="Chovatia M."/>
            <person name="Cooper J."/>
            <person name="Damon W."/>
            <person name="Desjardin D."/>
            <person name="Finy P."/>
            <person name="Geml J."/>
            <person name="Haridas S."/>
            <person name="Hughes K."/>
            <person name="Justo A."/>
            <person name="Karasinski D."/>
            <person name="Kautmanova I."/>
            <person name="Kiss B."/>
            <person name="Kocsube S."/>
            <person name="Kotiranta H."/>
            <person name="LaButti K.M."/>
            <person name="Lechner B.E."/>
            <person name="Liimatainen K."/>
            <person name="Lipzen A."/>
            <person name="Lukacs Z."/>
            <person name="Mihaltcheva S."/>
            <person name="Morgado L.N."/>
            <person name="Niskanen T."/>
            <person name="Noordeloos M.E."/>
            <person name="Ohm R.A."/>
            <person name="Ortiz-Santana B."/>
            <person name="Ovrebo C."/>
            <person name="Racz N."/>
            <person name="Riley R."/>
            <person name="Savchenko A."/>
            <person name="Shiryaev A."/>
            <person name="Soop K."/>
            <person name="Spirin V."/>
            <person name="Szebenyi C."/>
            <person name="Tomsovsky M."/>
            <person name="Tulloss R.E."/>
            <person name="Uehling J."/>
            <person name="Grigoriev I.V."/>
            <person name="Vagvolgyi C."/>
            <person name="Papp T."/>
            <person name="Martin F.M."/>
            <person name="Miettinen O."/>
            <person name="Hibbett D.S."/>
            <person name="Nagy L.G."/>
        </authorList>
    </citation>
    <scope>NUCLEOTIDE SEQUENCE [LARGE SCALE GENOMIC DNA]</scope>
    <source>
        <strain evidence="1 2">NL-1719</strain>
    </source>
</reference>
<evidence type="ECO:0000313" key="1">
    <source>
        <dbReference type="EMBL" id="TFK65147.1"/>
    </source>
</evidence>
<name>A0ACD3AHB9_9AGAR</name>
<keyword evidence="2" id="KW-1185">Reference proteome</keyword>
<sequence>MEPAARTGSLPPDIPQVGLGEGVQVMVEPSSDQGYASQTPTQPQNTSITHEIAQPDAIDASQEHGQTSNLAAMDVDLPNTVQTSEEDAIQRGSVSGGTGHGSQELVKNDLFKNGDDTGDDDGAESDEDIDEEDDEDSELSEGEDLRDDMDFALSGLDFKGTYAIAHTFPHGPNPWLTIEGLGLIGLPLSQIDAGRIKSSSRQAPYGHGNTTVVNTDVRNTWEIASQLVSFGNLEWHTFLKENVLAAVRDGLGLTADLNTLRPQLHKLLLYETGSHFLPHQDTPKLEGMFATIIVLLPSYYTGGEVHVSHSTDSKALSLPPNSFFQTSVLAWYADVTHSVKPVESGYRLALLYNLIHTAQNQPTLNLPVTSTKIARLRRTLEKWLKGKYNEEDDPHCDLLAFLLDHQYSPVELGRGSNALKGKDAHIMANLRPIAAEMDLVLLLGSLKYTVTGQSSENRYGTGYRGYTDPDGDGEKEIAVSDIVSLSGDLVIGKKKYTSLEEYQIVPKDAFDDNPDGEEAGGYMGNEESTVDYWYNRTILILLHKSREQDFFLSTGGLEYAVSELKKANPLAPTKADLQLLNKATARLTVGSRTECDQLMNITLSWKRFDLWKPLCDKRIASYPGGDKIPYTEALGTFGFKKIQPIFEQVLASTGQLSERFDFIRLISTHASKDDSIPAWCTTQRFTALETIHHLRTDDVALIMEVARTEGVSRTMISVLPSLNKSNMTPDVWVALLKTIRQSMEDESTTGQAEDCKEFIPQCLDGAISCWVKYNSASEVIPPRMGYFSSINEDHRVRSSLELISLVISFGYLDLTSKILDVLLFTKGIVPDRFKYLYSPFIPPLRQLLAKHNLSIITPPFSNFAQNIIGLYLRDLLGGKGEIIQTMVRKLGCSAGCDDCRALDALMMSPDREYHLRAAQKRRKHIQDQIGYGSGKDLVSFHTITTGTPHLLVVTKNPEVISASQWPTRQASAQAFLKLFGEGDVITQVMGNRAADVEGAVSGRQAFRWAGLLSTSVSTGGASTMPVATTTGSTSTAASGLASRPHQTAQPSSSSSLPGVSRPPASTKVAGKKRKRTAVISQGPIIDLTLEDE</sequence>
<gene>
    <name evidence="1" type="ORF">BDN72DRAFT_801506</name>
</gene>